<name>A0A347ST20_9LACO</name>
<dbReference type="Pfam" id="PF00512">
    <property type="entry name" value="HisKA"/>
    <property type="match status" value="1"/>
</dbReference>
<keyword evidence="10" id="KW-1133">Transmembrane helix</keyword>
<comment type="catalytic activity">
    <reaction evidence="1">
        <text>ATP + protein L-histidine = ADP + protein N-phospho-L-histidine.</text>
        <dbReference type="EC" id="2.7.13.3"/>
    </reaction>
</comment>
<dbReference type="InterPro" id="IPR036890">
    <property type="entry name" value="HATPase_C_sf"/>
</dbReference>
<accession>A0A347ST20</accession>
<sequence>MSKIKLSTKKYASVVFWGLGTLFLLIAFEFLFWYVFKTITISWFVVGVIGALDLIISLLVAHQRYIQLLSLQIIVQFQNLNPQHVQQLSQIQVHNPWLQQVIKQLLLVTKTMQTAIEQQQQSELTKDNLITNVSHDLRTPLTSIIGFLGLIEQNPQTPINDIQKYVHIAFQKAQQLQSLVNDLFEYMRASTASIQLNYSKFDMIQMLEQLAAEFELQAQQAQIQLIVDSPQKSVIMRADTEKLGRVLNNLITNALQYGKGAKHLWLCAREQGDQVFIQVANDGEPIAKASLEHLFERFYRGDQSRSPVHEGTGLGLAIAQSLIQVHGGKISAQSDTKMTVFNIILPKKFAPNEGE</sequence>
<keyword evidence="8 13" id="KW-0418">Kinase</keyword>
<dbReference type="InterPro" id="IPR003594">
    <property type="entry name" value="HATPase_dom"/>
</dbReference>
<evidence type="ECO:0000313" key="14">
    <source>
        <dbReference type="Proteomes" id="UP000284109"/>
    </source>
</evidence>
<dbReference type="SMART" id="SM00388">
    <property type="entry name" value="HisKA"/>
    <property type="match status" value="1"/>
</dbReference>
<dbReference type="PANTHER" id="PTHR45453">
    <property type="entry name" value="PHOSPHATE REGULON SENSOR PROTEIN PHOR"/>
    <property type="match status" value="1"/>
</dbReference>
<evidence type="ECO:0000256" key="3">
    <source>
        <dbReference type="ARBA" id="ARBA00012438"/>
    </source>
</evidence>
<evidence type="ECO:0000313" key="13">
    <source>
        <dbReference type="EMBL" id="RHW49220.1"/>
    </source>
</evidence>
<dbReference type="GO" id="GO:0004721">
    <property type="term" value="F:phosphoprotein phosphatase activity"/>
    <property type="evidence" value="ECO:0007669"/>
    <property type="project" value="TreeGrafter"/>
</dbReference>
<dbReference type="InterPro" id="IPR005467">
    <property type="entry name" value="His_kinase_dom"/>
</dbReference>
<dbReference type="InterPro" id="IPR003661">
    <property type="entry name" value="HisK_dim/P_dom"/>
</dbReference>
<protein>
    <recommendedName>
        <fullName evidence="3">histidine kinase</fullName>
        <ecNumber evidence="3">2.7.13.3</ecNumber>
    </recommendedName>
</protein>
<dbReference type="GO" id="GO:0000155">
    <property type="term" value="F:phosphorelay sensor kinase activity"/>
    <property type="evidence" value="ECO:0007669"/>
    <property type="project" value="InterPro"/>
</dbReference>
<dbReference type="InterPro" id="IPR050351">
    <property type="entry name" value="BphY/WalK/GraS-like"/>
</dbReference>
<dbReference type="OrthoDB" id="335833at2"/>
<dbReference type="KEGG" id="lbm:DS830_06700"/>
<dbReference type="Gene3D" id="1.10.287.130">
    <property type="match status" value="1"/>
</dbReference>
<dbReference type="EMBL" id="QOCR01000008">
    <property type="protein sequence ID" value="RHW49220.1"/>
    <property type="molecule type" value="Genomic_DNA"/>
</dbReference>
<gene>
    <name evidence="13" type="ORF">DS831_09210</name>
</gene>
<dbReference type="PRINTS" id="PR00344">
    <property type="entry name" value="BCTRLSENSOR"/>
</dbReference>
<evidence type="ECO:0000256" key="6">
    <source>
        <dbReference type="ARBA" id="ARBA00022692"/>
    </source>
</evidence>
<dbReference type="SMART" id="SM00387">
    <property type="entry name" value="HATPase_c"/>
    <property type="match status" value="1"/>
</dbReference>
<evidence type="ECO:0000256" key="1">
    <source>
        <dbReference type="ARBA" id="ARBA00000085"/>
    </source>
</evidence>
<dbReference type="Gene3D" id="3.30.565.10">
    <property type="entry name" value="Histidine kinase-like ATPase, C-terminal domain"/>
    <property type="match status" value="1"/>
</dbReference>
<evidence type="ECO:0000256" key="2">
    <source>
        <dbReference type="ARBA" id="ARBA00004370"/>
    </source>
</evidence>
<dbReference type="Pfam" id="PF02518">
    <property type="entry name" value="HATPase_c"/>
    <property type="match status" value="1"/>
</dbReference>
<evidence type="ECO:0000256" key="12">
    <source>
        <dbReference type="ARBA" id="ARBA00023136"/>
    </source>
</evidence>
<comment type="caution">
    <text evidence="13">The sequence shown here is derived from an EMBL/GenBank/DDBJ whole genome shotgun (WGS) entry which is preliminary data.</text>
</comment>
<dbReference type="InterPro" id="IPR036097">
    <property type="entry name" value="HisK_dim/P_sf"/>
</dbReference>
<evidence type="ECO:0000256" key="4">
    <source>
        <dbReference type="ARBA" id="ARBA00022553"/>
    </source>
</evidence>
<keyword evidence="9" id="KW-0067">ATP-binding</keyword>
<dbReference type="Proteomes" id="UP000284109">
    <property type="component" value="Unassembled WGS sequence"/>
</dbReference>
<dbReference type="CDD" id="cd00082">
    <property type="entry name" value="HisKA"/>
    <property type="match status" value="1"/>
</dbReference>
<dbReference type="PANTHER" id="PTHR45453:SF1">
    <property type="entry name" value="PHOSPHATE REGULON SENSOR PROTEIN PHOR"/>
    <property type="match status" value="1"/>
</dbReference>
<evidence type="ECO:0000256" key="9">
    <source>
        <dbReference type="ARBA" id="ARBA00022840"/>
    </source>
</evidence>
<keyword evidence="12" id="KW-0472">Membrane</keyword>
<reference evidence="13 14" key="1">
    <citation type="submission" date="2018-07" db="EMBL/GenBank/DDBJ databases">
        <title>Genome sequences of six Lactobacillus spp. isolated from bumble bee guts.</title>
        <authorList>
            <person name="Motta E.V.S."/>
            <person name="Moran N.A."/>
        </authorList>
    </citation>
    <scope>NUCLEOTIDE SEQUENCE [LARGE SCALE GENOMIC DNA]</scope>
    <source>
        <strain evidence="13 14">BI-1.1</strain>
    </source>
</reference>
<keyword evidence="6" id="KW-0812">Transmembrane</keyword>
<evidence type="ECO:0000256" key="5">
    <source>
        <dbReference type="ARBA" id="ARBA00022679"/>
    </source>
</evidence>
<keyword evidence="4" id="KW-0597">Phosphoprotein</keyword>
<keyword evidence="7" id="KW-0547">Nucleotide-binding</keyword>
<keyword evidence="5" id="KW-0808">Transferase</keyword>
<keyword evidence="14" id="KW-1185">Reference proteome</keyword>
<organism evidence="13 14">
    <name type="scientific">Bombilactobacillus bombi</name>
    <dbReference type="NCBI Taxonomy" id="1303590"/>
    <lineage>
        <taxon>Bacteria</taxon>
        <taxon>Bacillati</taxon>
        <taxon>Bacillota</taxon>
        <taxon>Bacilli</taxon>
        <taxon>Lactobacillales</taxon>
        <taxon>Lactobacillaceae</taxon>
        <taxon>Bombilactobacillus</taxon>
    </lineage>
</organism>
<dbReference type="RefSeq" id="WP_118903097.1">
    <property type="nucleotide sequence ID" value="NZ_CP031513.1"/>
</dbReference>
<keyword evidence="11" id="KW-0902">Two-component regulatory system</keyword>
<dbReference type="FunFam" id="3.30.565.10:FF:000013">
    <property type="entry name" value="Two-component sensor histidine kinase"/>
    <property type="match status" value="1"/>
</dbReference>
<dbReference type="EC" id="2.7.13.3" evidence="3"/>
<comment type="subcellular location">
    <subcellularLocation>
        <location evidence="2">Membrane</location>
    </subcellularLocation>
</comment>
<dbReference type="PROSITE" id="PS50109">
    <property type="entry name" value="HIS_KIN"/>
    <property type="match status" value="1"/>
</dbReference>
<evidence type="ECO:0000256" key="7">
    <source>
        <dbReference type="ARBA" id="ARBA00022741"/>
    </source>
</evidence>
<proteinExistence type="predicted"/>
<evidence type="ECO:0000256" key="8">
    <source>
        <dbReference type="ARBA" id="ARBA00022777"/>
    </source>
</evidence>
<dbReference type="GO" id="GO:0005886">
    <property type="term" value="C:plasma membrane"/>
    <property type="evidence" value="ECO:0007669"/>
    <property type="project" value="TreeGrafter"/>
</dbReference>
<dbReference type="InterPro" id="IPR004358">
    <property type="entry name" value="Sig_transdc_His_kin-like_C"/>
</dbReference>
<dbReference type="GO" id="GO:0005524">
    <property type="term" value="F:ATP binding"/>
    <property type="evidence" value="ECO:0007669"/>
    <property type="project" value="UniProtKB-KW"/>
</dbReference>
<dbReference type="GO" id="GO:0016036">
    <property type="term" value="P:cellular response to phosphate starvation"/>
    <property type="evidence" value="ECO:0007669"/>
    <property type="project" value="TreeGrafter"/>
</dbReference>
<evidence type="ECO:0000256" key="11">
    <source>
        <dbReference type="ARBA" id="ARBA00023012"/>
    </source>
</evidence>
<dbReference type="SUPFAM" id="SSF55874">
    <property type="entry name" value="ATPase domain of HSP90 chaperone/DNA topoisomerase II/histidine kinase"/>
    <property type="match status" value="1"/>
</dbReference>
<dbReference type="CDD" id="cd00075">
    <property type="entry name" value="HATPase"/>
    <property type="match status" value="1"/>
</dbReference>
<dbReference type="AlphaFoldDB" id="A0A347ST20"/>
<evidence type="ECO:0000256" key="10">
    <source>
        <dbReference type="ARBA" id="ARBA00022989"/>
    </source>
</evidence>
<dbReference type="SUPFAM" id="SSF47384">
    <property type="entry name" value="Homodimeric domain of signal transducing histidine kinase"/>
    <property type="match status" value="1"/>
</dbReference>